<evidence type="ECO:0000313" key="1">
    <source>
        <dbReference type="EMBL" id="CAE6497523.1"/>
    </source>
</evidence>
<dbReference type="AlphaFoldDB" id="A0A8H8Z077"/>
<dbReference type="RefSeq" id="WP_204799527.1">
    <property type="nucleotide sequence ID" value="NZ_CAJNAP010000008.1"/>
</dbReference>
<comment type="caution">
    <text evidence="1">The sequence shown here is derived from an EMBL/GenBank/DDBJ whole genome shotgun (WGS) entry which is preliminary data.</text>
</comment>
<accession>A0A8H8Z077</accession>
<evidence type="ECO:0008006" key="3">
    <source>
        <dbReference type="Google" id="ProtNLM"/>
    </source>
</evidence>
<sequence length="153" mass="17500">MNNLRLLCMSFALSGLVASDSLLARGGHGGGHHIGSGGFRHFGGGHHFRGGHHHGHHFGGRHVHHFGLGLGYFYPGYYGYRRPYYRYPYYGYPYYGRQAAPSVPVTYIQREEIKASRPQNNYWHYCRNPEGYYPYVKQCPEGWLQVAPHPSTQ</sequence>
<dbReference type="EMBL" id="CAJNAP010000008">
    <property type="protein sequence ID" value="CAE6497523.1"/>
    <property type="molecule type" value="Genomic_DNA"/>
</dbReference>
<proteinExistence type="predicted"/>
<dbReference type="Proteomes" id="UP000601736">
    <property type="component" value="Unassembled WGS sequence"/>
</dbReference>
<name>A0A8H8Z077_9PROT</name>
<organism evidence="1 2">
    <name type="scientific">Nitrosomonas nitrosa</name>
    <dbReference type="NCBI Taxonomy" id="52442"/>
    <lineage>
        <taxon>Bacteria</taxon>
        <taxon>Pseudomonadati</taxon>
        <taxon>Pseudomonadota</taxon>
        <taxon>Betaproteobacteria</taxon>
        <taxon>Nitrosomonadales</taxon>
        <taxon>Nitrosomonadaceae</taxon>
        <taxon>Nitrosomonas</taxon>
    </lineage>
</organism>
<evidence type="ECO:0000313" key="2">
    <source>
        <dbReference type="Proteomes" id="UP000601736"/>
    </source>
</evidence>
<protein>
    <recommendedName>
        <fullName evidence="3">Proline-rich region</fullName>
    </recommendedName>
</protein>
<gene>
    <name evidence="1" type="ORF">NMYAN_160008</name>
</gene>
<reference evidence="1" key="1">
    <citation type="submission" date="2021-02" db="EMBL/GenBank/DDBJ databases">
        <authorList>
            <person name="Han P."/>
        </authorList>
    </citation>
    <scope>NUCLEOTIDE SEQUENCE</scope>
    <source>
        <strain evidence="1">Nitrosomonas nitrosa 18-3D</strain>
    </source>
</reference>